<dbReference type="PANTHER" id="PTHR46060:SF1">
    <property type="entry name" value="MARINER MOS1 TRANSPOSASE-LIKE PROTEIN"/>
    <property type="match status" value="1"/>
</dbReference>
<proteinExistence type="predicted"/>
<evidence type="ECO:0000259" key="1">
    <source>
        <dbReference type="Pfam" id="PF17906"/>
    </source>
</evidence>
<keyword evidence="3" id="KW-1185">Reference proteome</keyword>
<accession>A0ABY6LIJ9</accession>
<dbReference type="Pfam" id="PF17906">
    <property type="entry name" value="HTH_48"/>
    <property type="match status" value="1"/>
</dbReference>
<protein>
    <recommendedName>
        <fullName evidence="1">Mos1 transposase HTH domain-containing protein</fullName>
    </recommendedName>
</protein>
<dbReference type="Pfam" id="PF01359">
    <property type="entry name" value="Transposase_1"/>
    <property type="match status" value="1"/>
</dbReference>
<dbReference type="InterPro" id="IPR041426">
    <property type="entry name" value="Mos1_HTH"/>
</dbReference>
<reference evidence="2 3" key="1">
    <citation type="submission" date="2022-01" db="EMBL/GenBank/DDBJ databases">
        <title>A chromosomal length assembly of Cordylochernes scorpioides.</title>
        <authorList>
            <person name="Zeh D."/>
            <person name="Zeh J."/>
        </authorList>
    </citation>
    <scope>NUCLEOTIDE SEQUENCE [LARGE SCALE GENOMIC DNA]</scope>
    <source>
        <strain evidence="2">IN4F17</strain>
        <tissue evidence="2">Whole Body</tissue>
    </source>
</reference>
<sequence length="285" mass="33178">MTEVTCFAANTSFKFILGAVYIHPGASMQDIGMLLWQGLGPYIHNSQYVPPFVQVDSSIPILLCGWPDEIKRWNRFEWLKREEEEAATWHPSGWLFRESSAEQMPPDKKKKKKNSPLDGEIVWTVLKRVCIGFCFKLGKTASESFKILKQAFKEDALSQSRTFEWFARLKAEKARMIKSKLKCLLITLFVVKGLVHYELVPECQTINQHYYLDVLRRLREPVRQKRPEKWHQKNWLLHHDNARPHTAVTVPLYLTKHGIALLPQPPYSPDLLPTTFSFTLKLKES</sequence>
<evidence type="ECO:0000313" key="3">
    <source>
        <dbReference type="Proteomes" id="UP001235939"/>
    </source>
</evidence>
<dbReference type="PANTHER" id="PTHR46060">
    <property type="entry name" value="MARINER MOS1 TRANSPOSASE-LIKE PROTEIN"/>
    <property type="match status" value="1"/>
</dbReference>
<dbReference type="Proteomes" id="UP001235939">
    <property type="component" value="Chromosome 18"/>
</dbReference>
<dbReference type="InterPro" id="IPR052709">
    <property type="entry name" value="Transposase-MT_Hybrid"/>
</dbReference>
<name>A0ABY6LIJ9_9ARAC</name>
<organism evidence="2 3">
    <name type="scientific">Cordylochernes scorpioides</name>
    <dbReference type="NCBI Taxonomy" id="51811"/>
    <lineage>
        <taxon>Eukaryota</taxon>
        <taxon>Metazoa</taxon>
        <taxon>Ecdysozoa</taxon>
        <taxon>Arthropoda</taxon>
        <taxon>Chelicerata</taxon>
        <taxon>Arachnida</taxon>
        <taxon>Pseudoscorpiones</taxon>
        <taxon>Cheliferoidea</taxon>
        <taxon>Chernetidae</taxon>
        <taxon>Cordylochernes</taxon>
    </lineage>
</organism>
<dbReference type="EMBL" id="CP092880">
    <property type="protein sequence ID" value="UYV80101.1"/>
    <property type="molecule type" value="Genomic_DNA"/>
</dbReference>
<feature type="domain" description="Mos1 transposase HTH" evidence="1">
    <location>
        <begin position="128"/>
        <end position="172"/>
    </location>
</feature>
<dbReference type="InterPro" id="IPR001888">
    <property type="entry name" value="Transposase_1"/>
</dbReference>
<dbReference type="InterPro" id="IPR036397">
    <property type="entry name" value="RNaseH_sf"/>
</dbReference>
<evidence type="ECO:0000313" key="2">
    <source>
        <dbReference type="EMBL" id="UYV80101.1"/>
    </source>
</evidence>
<gene>
    <name evidence="2" type="ORF">LAZ67_18001701</name>
</gene>
<dbReference type="Gene3D" id="3.30.420.10">
    <property type="entry name" value="Ribonuclease H-like superfamily/Ribonuclease H"/>
    <property type="match status" value="1"/>
</dbReference>